<proteinExistence type="predicted"/>
<dbReference type="InterPro" id="IPR011009">
    <property type="entry name" value="Kinase-like_dom_sf"/>
</dbReference>
<evidence type="ECO:0000259" key="1">
    <source>
        <dbReference type="Pfam" id="PF01636"/>
    </source>
</evidence>
<accession>A0ABV2KD40</accession>
<reference evidence="2 3" key="1">
    <citation type="submission" date="2024-06" db="EMBL/GenBank/DDBJ databases">
        <title>Sorghum-associated microbial communities from plants grown in Nebraska, USA.</title>
        <authorList>
            <person name="Schachtman D."/>
        </authorList>
    </citation>
    <scope>NUCLEOTIDE SEQUENCE [LARGE SCALE GENOMIC DNA]</scope>
    <source>
        <strain evidence="2 3">1288</strain>
    </source>
</reference>
<comment type="caution">
    <text evidence="2">The sequence shown here is derived from an EMBL/GenBank/DDBJ whole genome shotgun (WGS) entry which is preliminary data.</text>
</comment>
<feature type="domain" description="Aminoglycoside phosphotransferase" evidence="1">
    <location>
        <begin position="48"/>
        <end position="240"/>
    </location>
</feature>
<dbReference type="Gene3D" id="3.90.1200.10">
    <property type="match status" value="1"/>
</dbReference>
<dbReference type="Proteomes" id="UP001549104">
    <property type="component" value="Unassembled WGS sequence"/>
</dbReference>
<dbReference type="InterPro" id="IPR002575">
    <property type="entry name" value="Aminoglycoside_PTrfase"/>
</dbReference>
<dbReference type="Pfam" id="PF01636">
    <property type="entry name" value="APH"/>
    <property type="match status" value="1"/>
</dbReference>
<dbReference type="RefSeq" id="WP_082786539.1">
    <property type="nucleotide sequence ID" value="NZ_JBEPME010000007.1"/>
</dbReference>
<dbReference type="EMBL" id="JBEPME010000007">
    <property type="protein sequence ID" value="MET3658957.1"/>
    <property type="molecule type" value="Genomic_DNA"/>
</dbReference>
<name>A0ABV2KD40_SPOPS</name>
<keyword evidence="3" id="KW-1185">Reference proteome</keyword>
<gene>
    <name evidence="2" type="ORF">ABIC55_004076</name>
</gene>
<protein>
    <submittedName>
        <fullName evidence="2">Thiamine kinase-like enzyme</fullName>
    </submittedName>
</protein>
<evidence type="ECO:0000313" key="3">
    <source>
        <dbReference type="Proteomes" id="UP001549104"/>
    </source>
</evidence>
<organism evidence="2 3">
    <name type="scientific">Sporosarcina psychrophila</name>
    <name type="common">Bacillus psychrophilus</name>
    <dbReference type="NCBI Taxonomy" id="1476"/>
    <lineage>
        <taxon>Bacteria</taxon>
        <taxon>Bacillati</taxon>
        <taxon>Bacillota</taxon>
        <taxon>Bacilli</taxon>
        <taxon>Bacillales</taxon>
        <taxon>Caryophanaceae</taxon>
        <taxon>Sporosarcina</taxon>
    </lineage>
</organism>
<sequence length="324" mass="37289">MVIHAIALHACNRQLLILECLLIKVPTGSERIDRHMALDGKLEKIKDNVWKLESDGKRFSVKRYQSNSTAMKVQRVHEALHSVSFPHIVDVVSQENQLTFVQPWLDGAKAVNFKKRADRTDSLAALHALHETKAQLDWHASPYLHPYPLIAKWEDRISRFREIGGECEAYIGKGLVDEILFYALNAISAVKKTYKDNLNGTLLHGDVVHHNILRDRDGVIRFIDFDLASTGPAGTEIALWIHRVLPQIGYDIDFLFDEQPSLRRLNYASKTLLLFPNEILREWLHFFTLSPSGRERQAKQLVPFTESALSHWPKLWYDVERINT</sequence>
<evidence type="ECO:0000313" key="2">
    <source>
        <dbReference type="EMBL" id="MET3658957.1"/>
    </source>
</evidence>
<dbReference type="SUPFAM" id="SSF56112">
    <property type="entry name" value="Protein kinase-like (PK-like)"/>
    <property type="match status" value="1"/>
</dbReference>